<dbReference type="AlphaFoldDB" id="A0A4R8DIQ7"/>
<dbReference type="OrthoDB" id="945117at2"/>
<evidence type="ECO:0000256" key="1">
    <source>
        <dbReference type="SAM" id="SignalP"/>
    </source>
</evidence>
<dbReference type="RefSeq" id="WP_133998985.1">
    <property type="nucleotide sequence ID" value="NZ_SODV01000002.1"/>
</dbReference>
<keyword evidence="1" id="KW-0732">Signal</keyword>
<sequence>MKKHLLVALLCSAGMFRASAQTQKGTLFVGASVGTTTYSQSTNDYSYPDGGTKDAVTHAYSLSMTPQVGVFVTNHLVLAGNLGVSYTHNRTTANNTETSPSSSITTTNSTTVDLGPMLRYYFYESRPLRTMLYLQAQGTVGIGAGNTTGSGGSPTSTYTSSGTTSGIVTWTGGGYLGVTHWIRPDIGIDFGLGYLHSYEHSDVTNSTVTTNSTTGGQTTKPNNYTLGTNTDGFTALVAFHWYLRPHGKA</sequence>
<gene>
    <name evidence="3" type="ORF">EDB95_5039</name>
</gene>
<comment type="caution">
    <text evidence="3">The sequence shown here is derived from an EMBL/GenBank/DDBJ whole genome shotgun (WGS) entry which is preliminary data.</text>
</comment>
<dbReference type="Pfam" id="PF13568">
    <property type="entry name" value="OMP_b-brl_2"/>
    <property type="match status" value="1"/>
</dbReference>
<feature type="chain" id="PRO_5020793187" evidence="1">
    <location>
        <begin position="21"/>
        <end position="249"/>
    </location>
</feature>
<proteinExistence type="predicted"/>
<protein>
    <submittedName>
        <fullName evidence="3">Outer membrane protein with beta-barrel domain</fullName>
    </submittedName>
</protein>
<reference evidence="3 4" key="1">
    <citation type="submission" date="2019-03" db="EMBL/GenBank/DDBJ databases">
        <title>Genomic Encyclopedia of Type Strains, Phase IV (KMG-IV): sequencing the most valuable type-strain genomes for metagenomic binning, comparative biology and taxonomic classification.</title>
        <authorList>
            <person name="Goeker M."/>
        </authorList>
    </citation>
    <scope>NUCLEOTIDE SEQUENCE [LARGE SCALE GENOMIC DNA]</scope>
    <source>
        <strain evidence="3 4">DSM 100059</strain>
    </source>
</reference>
<accession>A0A4R8DIQ7</accession>
<feature type="domain" description="Outer membrane protein beta-barrel" evidence="2">
    <location>
        <begin position="20"/>
        <end position="193"/>
    </location>
</feature>
<dbReference type="Proteomes" id="UP000294498">
    <property type="component" value="Unassembled WGS sequence"/>
</dbReference>
<feature type="signal peptide" evidence="1">
    <location>
        <begin position="1"/>
        <end position="20"/>
    </location>
</feature>
<dbReference type="EMBL" id="SODV01000002">
    <property type="protein sequence ID" value="TDW97194.1"/>
    <property type="molecule type" value="Genomic_DNA"/>
</dbReference>
<evidence type="ECO:0000313" key="4">
    <source>
        <dbReference type="Proteomes" id="UP000294498"/>
    </source>
</evidence>
<evidence type="ECO:0000313" key="3">
    <source>
        <dbReference type="EMBL" id="TDW97194.1"/>
    </source>
</evidence>
<dbReference type="InterPro" id="IPR025665">
    <property type="entry name" value="Beta-barrel_OMP_2"/>
</dbReference>
<name>A0A4R8DIQ7_9BACT</name>
<evidence type="ECO:0000259" key="2">
    <source>
        <dbReference type="Pfam" id="PF13568"/>
    </source>
</evidence>
<organism evidence="3 4">
    <name type="scientific">Dinghuibacter silviterrae</name>
    <dbReference type="NCBI Taxonomy" id="1539049"/>
    <lineage>
        <taxon>Bacteria</taxon>
        <taxon>Pseudomonadati</taxon>
        <taxon>Bacteroidota</taxon>
        <taxon>Chitinophagia</taxon>
        <taxon>Chitinophagales</taxon>
        <taxon>Chitinophagaceae</taxon>
        <taxon>Dinghuibacter</taxon>
    </lineage>
</organism>
<keyword evidence="4" id="KW-1185">Reference proteome</keyword>